<name>A0A8K0GHA5_IGNLU</name>
<dbReference type="OrthoDB" id="10057240at2759"/>
<evidence type="ECO:0000313" key="1">
    <source>
        <dbReference type="EMBL" id="KAF2899236.1"/>
    </source>
</evidence>
<dbReference type="AlphaFoldDB" id="A0A8K0GHA5"/>
<organism evidence="1 2">
    <name type="scientific">Ignelater luminosus</name>
    <name type="common">Cucubano</name>
    <name type="synonym">Pyrophorus luminosus</name>
    <dbReference type="NCBI Taxonomy" id="2038154"/>
    <lineage>
        <taxon>Eukaryota</taxon>
        <taxon>Metazoa</taxon>
        <taxon>Ecdysozoa</taxon>
        <taxon>Arthropoda</taxon>
        <taxon>Hexapoda</taxon>
        <taxon>Insecta</taxon>
        <taxon>Pterygota</taxon>
        <taxon>Neoptera</taxon>
        <taxon>Endopterygota</taxon>
        <taxon>Coleoptera</taxon>
        <taxon>Polyphaga</taxon>
        <taxon>Elateriformia</taxon>
        <taxon>Elateroidea</taxon>
        <taxon>Elateridae</taxon>
        <taxon>Agrypninae</taxon>
        <taxon>Pyrophorini</taxon>
        <taxon>Ignelater</taxon>
    </lineage>
</organism>
<dbReference type="Proteomes" id="UP000801492">
    <property type="component" value="Unassembled WGS sequence"/>
</dbReference>
<proteinExistence type="predicted"/>
<comment type="caution">
    <text evidence="1">The sequence shown here is derived from an EMBL/GenBank/DDBJ whole genome shotgun (WGS) entry which is preliminary data.</text>
</comment>
<accession>A0A8K0GHA5</accession>
<protein>
    <submittedName>
        <fullName evidence="1">Uncharacterized protein</fullName>
    </submittedName>
</protein>
<gene>
    <name evidence="1" type="ORF">ILUMI_06939</name>
</gene>
<evidence type="ECO:0000313" key="2">
    <source>
        <dbReference type="Proteomes" id="UP000801492"/>
    </source>
</evidence>
<dbReference type="EMBL" id="VTPC01002948">
    <property type="protein sequence ID" value="KAF2899236.1"/>
    <property type="molecule type" value="Genomic_DNA"/>
</dbReference>
<reference evidence="1" key="1">
    <citation type="submission" date="2019-08" db="EMBL/GenBank/DDBJ databases">
        <title>The genome of the North American firefly Photinus pyralis.</title>
        <authorList>
            <consortium name="Photinus pyralis genome working group"/>
            <person name="Fallon T.R."/>
            <person name="Sander Lower S.E."/>
            <person name="Weng J.-K."/>
        </authorList>
    </citation>
    <scope>NUCLEOTIDE SEQUENCE</scope>
    <source>
        <strain evidence="1">TRF0915ILg1</strain>
        <tissue evidence="1">Whole body</tissue>
    </source>
</reference>
<keyword evidence="2" id="KW-1185">Reference proteome</keyword>
<sequence length="146" mass="16944">MDQDFDFKMVVIRNDIDVVVLPPAPEQLTDEEDVDNDNLYSTEVPTDILDTLEVFLRFLGVETQFGSDSEYDSSDNKTLSSKRIRLMSTTKRMRKQLNRKNSNFLQPDWKKCNSKYSSWKTPSDDAANRVENVTQELKNPKDSKKL</sequence>